<evidence type="ECO:0000313" key="2">
    <source>
        <dbReference type="Proteomes" id="UP000292362"/>
    </source>
</evidence>
<dbReference type="EMBL" id="PITJ01000223">
    <property type="protein sequence ID" value="TBU03841.1"/>
    <property type="molecule type" value="Genomic_DNA"/>
</dbReference>
<sequence>MKMYICLLIVLFFQTYGSFYNKFLFLRKSHKLKKEDSKYHKDLVVVFESNNRTLNREIFEAISNSRILLKDYIKIYYLKIENSSYLNTLFSKIRNKITENIKIYGCLEREIQEFIVIKTIFDEIFNLFKEDLNAVCVKYREDCKQIILELKEFLTKKFKDKIVKNPMPHFVKNNHCREISISCNDIKVKLSIYFKSFILNLLRHLFTYFGNFKIFAQEVILKNHKITYYETTNHKHLNHIFSSLKYEKLDIDTLSINFLFNCNNKNRLEDIINIAYYEISNNKSFMIEKRYVEYILFCLTDKVMNSKIEFSKNLKNTEEKYITLDKKTFPLTKEILKMYKRLDLVIVLNLEAVFLDFLKRFLHILLSKKDKKNFPFKKSIFSLRNADLNEFYCFETREKKQIFTIFNETPLRKIKNAYFNDVSTVITVFIDKFDAFLSIYFKDSQPDYKVKSSRNMEKKTKFSFYNKVFKMEFLRLIKEYLNSSNIFIRELEL</sequence>
<evidence type="ECO:0000313" key="1">
    <source>
        <dbReference type="EMBL" id="TBU03841.1"/>
    </source>
</evidence>
<comment type="caution">
    <text evidence="1">The sequence shown here is derived from an EMBL/GenBank/DDBJ whole genome shotgun (WGS) entry which is preliminary data.</text>
</comment>
<proteinExistence type="predicted"/>
<organism evidence="1 2">
    <name type="scientific">Hamiltosporidium tvaerminnensis</name>
    <dbReference type="NCBI Taxonomy" id="1176355"/>
    <lineage>
        <taxon>Eukaryota</taxon>
        <taxon>Fungi</taxon>
        <taxon>Fungi incertae sedis</taxon>
        <taxon>Microsporidia</taxon>
        <taxon>Dubosqiidae</taxon>
        <taxon>Hamiltosporidium</taxon>
    </lineage>
</organism>
<name>A0A4Q9LA08_9MICR</name>
<reference evidence="1 2" key="1">
    <citation type="submission" date="2017-12" db="EMBL/GenBank/DDBJ databases">
        <authorList>
            <person name="Pombert J.-F."/>
            <person name="Haag K.L."/>
            <person name="Ebert D."/>
        </authorList>
    </citation>
    <scope>NUCLEOTIDE SEQUENCE [LARGE SCALE GENOMIC DNA]</scope>
    <source>
        <strain evidence="1">FI-OER-3-3</strain>
    </source>
</reference>
<dbReference type="VEuPathDB" id="MicrosporidiaDB:CWI37_0223p0010"/>
<dbReference type="Proteomes" id="UP000292362">
    <property type="component" value="Unassembled WGS sequence"/>
</dbReference>
<dbReference type="AlphaFoldDB" id="A0A4Q9LA08"/>
<protein>
    <submittedName>
        <fullName evidence="1">Uncharacterized protein</fullName>
    </submittedName>
</protein>
<gene>
    <name evidence="1" type="ORF">CWI37_0223p0010</name>
</gene>
<accession>A0A4Q9LA08</accession>